<organism evidence="2 3">
    <name type="scientific">Nothophoma quercina</name>
    <dbReference type="NCBI Taxonomy" id="749835"/>
    <lineage>
        <taxon>Eukaryota</taxon>
        <taxon>Fungi</taxon>
        <taxon>Dikarya</taxon>
        <taxon>Ascomycota</taxon>
        <taxon>Pezizomycotina</taxon>
        <taxon>Dothideomycetes</taxon>
        <taxon>Pleosporomycetidae</taxon>
        <taxon>Pleosporales</taxon>
        <taxon>Pleosporineae</taxon>
        <taxon>Didymellaceae</taxon>
        <taxon>Nothophoma</taxon>
    </lineage>
</organism>
<evidence type="ECO:0000313" key="3">
    <source>
        <dbReference type="Proteomes" id="UP001521222"/>
    </source>
</evidence>
<sequence length="112" mass="13417">MVADENIDFDDVDMNDTASDAWDSEEEHGTIGIRREVERRRARPEKERDITEKAELYWGIKVTEQEQKKEVNHAALVRLFKGMPALRRLRVREWSCEQELRRHGIKEYIEYV</sequence>
<dbReference type="EMBL" id="JAKIXB020000046">
    <property type="protein sequence ID" value="KAL1592478.1"/>
    <property type="molecule type" value="Genomic_DNA"/>
</dbReference>
<evidence type="ECO:0000256" key="1">
    <source>
        <dbReference type="SAM" id="MobiDB-lite"/>
    </source>
</evidence>
<gene>
    <name evidence="2" type="ORF">SLS59_009711</name>
</gene>
<proteinExistence type="predicted"/>
<keyword evidence="3" id="KW-1185">Reference proteome</keyword>
<reference evidence="2 3" key="1">
    <citation type="submission" date="2024-02" db="EMBL/GenBank/DDBJ databases">
        <title>De novo assembly and annotation of 12 fungi associated with fruit tree decline syndrome in Ontario, Canada.</title>
        <authorList>
            <person name="Sulman M."/>
            <person name="Ellouze W."/>
            <person name="Ilyukhin E."/>
        </authorList>
    </citation>
    <scope>NUCLEOTIDE SEQUENCE [LARGE SCALE GENOMIC DNA]</scope>
    <source>
        <strain evidence="2 3">M97-236</strain>
    </source>
</reference>
<protein>
    <submittedName>
        <fullName evidence="2">Uncharacterized protein</fullName>
    </submittedName>
</protein>
<evidence type="ECO:0000313" key="2">
    <source>
        <dbReference type="EMBL" id="KAL1592478.1"/>
    </source>
</evidence>
<feature type="region of interest" description="Disordered" evidence="1">
    <location>
        <begin position="1"/>
        <end position="28"/>
    </location>
</feature>
<dbReference type="Proteomes" id="UP001521222">
    <property type="component" value="Unassembled WGS sequence"/>
</dbReference>
<name>A0ABR3QJY9_9PLEO</name>
<accession>A0ABR3QJY9</accession>
<comment type="caution">
    <text evidence="2">The sequence shown here is derived from an EMBL/GenBank/DDBJ whole genome shotgun (WGS) entry which is preliminary data.</text>
</comment>
<feature type="compositionally biased region" description="Acidic residues" evidence="1">
    <location>
        <begin position="1"/>
        <end position="14"/>
    </location>
</feature>